<dbReference type="PANTHER" id="PTHR23150">
    <property type="entry name" value="SULFATASE MODIFYING FACTOR 1, 2"/>
    <property type="match status" value="1"/>
</dbReference>
<protein>
    <submittedName>
        <fullName evidence="2">Formylglycine-generating enzyme, required for sulfatase activity, contains SUMF1/FGE domain</fullName>
    </submittedName>
</protein>
<dbReference type="AlphaFoldDB" id="A0A1K1QHA2"/>
<dbReference type="GO" id="GO:0120147">
    <property type="term" value="F:formylglycine-generating oxidase activity"/>
    <property type="evidence" value="ECO:0007669"/>
    <property type="project" value="TreeGrafter"/>
</dbReference>
<name>A0A1K1QHA2_9FLAO</name>
<organism evidence="2 3">
    <name type="scientific">Sinomicrobium oceani</name>
    <dbReference type="NCBI Taxonomy" id="1150368"/>
    <lineage>
        <taxon>Bacteria</taxon>
        <taxon>Pseudomonadati</taxon>
        <taxon>Bacteroidota</taxon>
        <taxon>Flavobacteriia</taxon>
        <taxon>Flavobacteriales</taxon>
        <taxon>Flavobacteriaceae</taxon>
        <taxon>Sinomicrobium</taxon>
    </lineage>
</organism>
<dbReference type="InterPro" id="IPR042095">
    <property type="entry name" value="SUMF_sf"/>
</dbReference>
<dbReference type="PANTHER" id="PTHR23150:SF19">
    <property type="entry name" value="FORMYLGLYCINE-GENERATING ENZYME"/>
    <property type="match status" value="1"/>
</dbReference>
<dbReference type="InterPro" id="IPR016187">
    <property type="entry name" value="CTDL_fold"/>
</dbReference>
<proteinExistence type="predicted"/>
<dbReference type="PROSITE" id="PS51257">
    <property type="entry name" value="PROKAR_LIPOPROTEIN"/>
    <property type="match status" value="1"/>
</dbReference>
<dbReference type="EMBL" id="FPJE01000013">
    <property type="protein sequence ID" value="SFW59065.1"/>
    <property type="molecule type" value="Genomic_DNA"/>
</dbReference>
<sequence>MKEEKLVLMLCFVTMLIQSCSIGYKETNKGNTEDSGLSEKVGQITGCHINLSDRFSGFPEQKGIEVYDSPDLGKLSKEMVRIEGGTFLMGARDNKGRADEYPVHKVKISSFYMDKTQVTNAQFQKFVEATGYITTAERDVSWDEIKQQLPLGTPKPADSLLLAAALVFKKTEVPVPLDNPSKWWDWKRGANWKHPQGPESSIEGKENYPVVQISWHDAKAYAKWAGKRLPTEAEWEYAARGGMEGNIYPWGNEEPYQGEPKANIWDGVFPYHNTEYDGYPALAPVKSFEPNGFGLYDMAGNVWEWCEDNYGEEYYYSVADRLSYNPKGPSESFSSYQPHKNLKVVRGGSFMCNASYCSGYRVSARMMSSPDTGLENTGFRCVADIKDL</sequence>
<dbReference type="RefSeq" id="WP_072317761.1">
    <property type="nucleotide sequence ID" value="NZ_FPJE01000013.1"/>
</dbReference>
<dbReference type="OrthoDB" id="9768004at2"/>
<evidence type="ECO:0000313" key="2">
    <source>
        <dbReference type="EMBL" id="SFW59065.1"/>
    </source>
</evidence>
<feature type="domain" description="Sulfatase-modifying factor enzyme-like" evidence="1">
    <location>
        <begin position="77"/>
        <end position="382"/>
    </location>
</feature>
<keyword evidence="3" id="KW-1185">Reference proteome</keyword>
<dbReference type="SUPFAM" id="SSF56436">
    <property type="entry name" value="C-type lectin-like"/>
    <property type="match status" value="1"/>
</dbReference>
<dbReference type="STRING" id="1150368.SAMN02927921_02543"/>
<dbReference type="Proteomes" id="UP000182248">
    <property type="component" value="Unassembled WGS sequence"/>
</dbReference>
<evidence type="ECO:0000259" key="1">
    <source>
        <dbReference type="Pfam" id="PF03781"/>
    </source>
</evidence>
<dbReference type="Pfam" id="PF03781">
    <property type="entry name" value="FGE-sulfatase"/>
    <property type="match status" value="1"/>
</dbReference>
<gene>
    <name evidence="2" type="ORF">SAMN02927921_02543</name>
</gene>
<dbReference type="InterPro" id="IPR005532">
    <property type="entry name" value="SUMF_dom"/>
</dbReference>
<dbReference type="InterPro" id="IPR051043">
    <property type="entry name" value="Sulfatase_Mod_Factor_Kinase"/>
</dbReference>
<accession>A0A1K1QHA2</accession>
<evidence type="ECO:0000313" key="3">
    <source>
        <dbReference type="Proteomes" id="UP000182248"/>
    </source>
</evidence>
<dbReference type="Gene3D" id="3.90.1580.10">
    <property type="entry name" value="paralog of FGE (formylglycine-generating enzyme)"/>
    <property type="match status" value="1"/>
</dbReference>
<reference evidence="2 3" key="1">
    <citation type="submission" date="2016-11" db="EMBL/GenBank/DDBJ databases">
        <authorList>
            <person name="Jaros S."/>
            <person name="Januszkiewicz K."/>
            <person name="Wedrychowicz H."/>
        </authorList>
    </citation>
    <scope>NUCLEOTIDE SEQUENCE [LARGE SCALE GENOMIC DNA]</scope>
    <source>
        <strain evidence="2 3">CGMCC 1.12145</strain>
    </source>
</reference>